<keyword evidence="1" id="KW-0802">TPR repeat</keyword>
<dbReference type="InterPro" id="IPR011990">
    <property type="entry name" value="TPR-like_helical_dom_sf"/>
</dbReference>
<organism evidence="2 3">
    <name type="scientific">Ancylobacter novellus</name>
    <name type="common">Thiobacillus novellus</name>
    <dbReference type="NCBI Taxonomy" id="921"/>
    <lineage>
        <taxon>Bacteria</taxon>
        <taxon>Pseudomonadati</taxon>
        <taxon>Pseudomonadota</taxon>
        <taxon>Alphaproteobacteria</taxon>
        <taxon>Hyphomicrobiales</taxon>
        <taxon>Xanthobacteraceae</taxon>
        <taxon>Ancylobacter</taxon>
    </lineage>
</organism>
<evidence type="ECO:0000256" key="1">
    <source>
        <dbReference type="PROSITE-ProRule" id="PRU00339"/>
    </source>
</evidence>
<dbReference type="EMBL" id="QFPN01000015">
    <property type="protein sequence ID" value="PZQ10525.1"/>
    <property type="molecule type" value="Genomic_DNA"/>
</dbReference>
<dbReference type="InterPro" id="IPR036715">
    <property type="entry name" value="A-2_3-sialylTrfase_sf"/>
</dbReference>
<proteinExistence type="predicted"/>
<dbReference type="Pfam" id="PF01501">
    <property type="entry name" value="Glyco_transf_8"/>
    <property type="match status" value="1"/>
</dbReference>
<dbReference type="InterPro" id="IPR029044">
    <property type="entry name" value="Nucleotide-diphossugar_trans"/>
</dbReference>
<dbReference type="SUPFAM" id="SSF53448">
    <property type="entry name" value="Nucleotide-diphospho-sugar transferases"/>
    <property type="match status" value="1"/>
</dbReference>
<dbReference type="GO" id="GO:0016757">
    <property type="term" value="F:glycosyltransferase activity"/>
    <property type="evidence" value="ECO:0007669"/>
    <property type="project" value="InterPro"/>
</dbReference>
<protein>
    <submittedName>
        <fullName evidence="2">Uncharacterized protein</fullName>
    </submittedName>
</protein>
<dbReference type="SUPFAM" id="SSF102414">
    <property type="entry name" value="Alpha-2,3/8-sialyltransferase CstII"/>
    <property type="match status" value="1"/>
</dbReference>
<dbReference type="Gene3D" id="3.90.1480.10">
    <property type="entry name" value="Alpha-2,3-sialyltransferase"/>
    <property type="match status" value="1"/>
</dbReference>
<dbReference type="Proteomes" id="UP000249577">
    <property type="component" value="Unassembled WGS sequence"/>
</dbReference>
<dbReference type="Gene3D" id="3.90.550.10">
    <property type="entry name" value="Spore Coat Polysaccharide Biosynthesis Protein SpsA, Chain A"/>
    <property type="match status" value="1"/>
</dbReference>
<dbReference type="InterPro" id="IPR050587">
    <property type="entry name" value="GNT1/Glycosyltrans_8"/>
</dbReference>
<dbReference type="PANTHER" id="PTHR11183">
    <property type="entry name" value="GLYCOGENIN SUBFAMILY MEMBER"/>
    <property type="match status" value="1"/>
</dbReference>
<dbReference type="InterPro" id="IPR009251">
    <property type="entry name" value="A-2_3-sialyltransferase"/>
</dbReference>
<evidence type="ECO:0000313" key="2">
    <source>
        <dbReference type="EMBL" id="PZQ10525.1"/>
    </source>
</evidence>
<dbReference type="AlphaFoldDB" id="A0A2W5K627"/>
<feature type="repeat" description="TPR" evidence="1">
    <location>
        <begin position="586"/>
        <end position="619"/>
    </location>
</feature>
<comment type="caution">
    <text evidence="2">The sequence shown here is derived from an EMBL/GenBank/DDBJ whole genome shotgun (WGS) entry which is preliminary data.</text>
</comment>
<reference evidence="2 3" key="1">
    <citation type="submission" date="2017-08" db="EMBL/GenBank/DDBJ databases">
        <title>Infants hospitalized years apart are colonized by the same room-sourced microbial strains.</title>
        <authorList>
            <person name="Brooks B."/>
            <person name="Olm M.R."/>
            <person name="Firek B.A."/>
            <person name="Baker R."/>
            <person name="Thomas B.C."/>
            <person name="Morowitz M.J."/>
            <person name="Banfield J.F."/>
        </authorList>
    </citation>
    <scope>NUCLEOTIDE SEQUENCE [LARGE SCALE GENOMIC DNA]</scope>
    <source>
        <strain evidence="2">S2_005_003_R2_43</strain>
    </source>
</reference>
<dbReference type="Gene3D" id="1.25.40.10">
    <property type="entry name" value="Tetratricopeptide repeat domain"/>
    <property type="match status" value="1"/>
</dbReference>
<evidence type="ECO:0000313" key="3">
    <source>
        <dbReference type="Proteomes" id="UP000249577"/>
    </source>
</evidence>
<name>A0A2W5K627_ANCNO</name>
<dbReference type="InterPro" id="IPR002495">
    <property type="entry name" value="Glyco_trans_8"/>
</dbReference>
<sequence>MTAKISIFPQYRYGAKPHLSEDLYAHFQDASRPCLVIGNGPSAAGVDYARVPDDAYIFRCNWFFLENDYLFGKTVDAYFWSVYNAGLHQELLRARETYDIKNYLFPFVLNDNLNIPGPDFELSPTFDHWAVLAKDPFFARAMMSRPLPTQGVQMIATALSLGMREIHVVGIDFYANPEQRYNYAVPDSVKKHLKEKDFSGGYEGNHALAVDMTFLELTLSRYPDAKLYSHSLNRKYPSLFLDPPPAARPMRGVEAKAGRDAGASAIRRNRVTGKQERVAYVTFATENFRFGVKALAGSLAKVSDIPLVVMVHPEDERLTDGIANATTCVVEPISNPNALKGHQERFAKTYSKLAAFGLPFLDKFVYVDADAIVLKSIDELFDLDGFHAAPDIGFNAVTDEFNSGLFVSGTGAQLFKDMTSSIAETASNDGGDQGFLNEFFKNEVKFLNRNYNCLKRVYTELPVYYEHDEVKVLHFVGVKPWDNYNELNTKFRKLDALWFSMLSESDQAELFLQIRSKEISAESVMKQQYGDAFIDLLEQAKIRREAKKIAGGKTFIDASDDFFFSGEIEKSILISKAALSITQNSTEHMYRLARAYTAANRRDEALSLIDEALKKAPHKQHFRSLKEALSGRPPEELNGARGAARVNNIWSRLGLSAARSGEA</sequence>
<dbReference type="PROSITE" id="PS50005">
    <property type="entry name" value="TPR"/>
    <property type="match status" value="1"/>
</dbReference>
<dbReference type="SUPFAM" id="SSF48452">
    <property type="entry name" value="TPR-like"/>
    <property type="match status" value="1"/>
</dbReference>
<dbReference type="Pfam" id="PF06002">
    <property type="entry name" value="CST-I"/>
    <property type="match status" value="1"/>
</dbReference>
<gene>
    <name evidence="2" type="ORF">DI565_19700</name>
</gene>
<accession>A0A2W5K627</accession>
<dbReference type="InterPro" id="IPR019734">
    <property type="entry name" value="TPR_rpt"/>
</dbReference>